<evidence type="ECO:0000313" key="2">
    <source>
        <dbReference type="EMBL" id="TEB23535.1"/>
    </source>
</evidence>
<protein>
    <submittedName>
        <fullName evidence="2">Uncharacterized protein</fullName>
    </submittedName>
</protein>
<feature type="region of interest" description="Disordered" evidence="1">
    <location>
        <begin position="200"/>
        <end position="248"/>
    </location>
</feature>
<gene>
    <name evidence="2" type="ORF">FA13DRAFT_1715342</name>
</gene>
<feature type="compositionally biased region" description="Basic and acidic residues" evidence="1">
    <location>
        <begin position="274"/>
        <end position="291"/>
    </location>
</feature>
<dbReference type="AlphaFoldDB" id="A0A4Y7SNW5"/>
<feature type="compositionally biased region" description="Basic and acidic residues" evidence="1">
    <location>
        <begin position="407"/>
        <end position="424"/>
    </location>
</feature>
<feature type="compositionally biased region" description="Basic and acidic residues" evidence="1">
    <location>
        <begin position="369"/>
        <end position="386"/>
    </location>
</feature>
<feature type="compositionally biased region" description="Acidic residues" evidence="1">
    <location>
        <begin position="461"/>
        <end position="470"/>
    </location>
</feature>
<evidence type="ECO:0000313" key="3">
    <source>
        <dbReference type="Proteomes" id="UP000298030"/>
    </source>
</evidence>
<evidence type="ECO:0000256" key="1">
    <source>
        <dbReference type="SAM" id="MobiDB-lite"/>
    </source>
</evidence>
<keyword evidence="3" id="KW-1185">Reference proteome</keyword>
<sequence>MWRIAFMPSIEERKVVRIIFAFLRHVSQKSYRSLGEGLTEKYAPFGLDEPSQHPTLAWLRSQWEMGKIRAQHSTVVMKWFSGWGKEERKNARRHGIGKYRKGRRCLLAPTVAAPAPDQRISFPLIPNRFVASAIGDLLDTLGAVPESVGESLPGSGEGSMVNLKGQVEAWKEGGHIRTEWSERERAFSRVPLKTGEMRRCEEDGGDAMGQGSQGRCIGGREGGKDEGDAEEGEKDGGGAEEGRRVRKTGEMRWRVGGWERRGRCVGGSEDEKGEGDALEGRRMAKMEEMLRKVGGRQRRGRCGGGSEDEKGEGDALEGRRMAKTEEDDEDKGGAEEGRRVRKTGEMRRRVGGGGRRRRCHGGSEDDEDKGGAEEGRRVRKTGEMRRRVGGGGRRRRCHGGSEDDEDKGGAEEGRRVRKTGEMRRRVGGGGRRRRCHGGSEDDEDKGGAEEGRRGAEGGGGAEDEKDEGDASDGRRMAKTREVPRTVGGWQRRRRYVGG</sequence>
<comment type="caution">
    <text evidence="2">The sequence shown here is derived from an EMBL/GenBank/DDBJ whole genome shotgun (WGS) entry which is preliminary data.</text>
</comment>
<feature type="compositionally biased region" description="Basic and acidic residues" evidence="1">
    <location>
        <begin position="331"/>
        <end position="348"/>
    </location>
</feature>
<feature type="compositionally biased region" description="Basic and acidic residues" evidence="1">
    <location>
        <begin position="234"/>
        <end position="248"/>
    </location>
</feature>
<organism evidence="2 3">
    <name type="scientific">Coprinellus micaceus</name>
    <name type="common">Glistening ink-cap mushroom</name>
    <name type="synonym">Coprinus micaceus</name>
    <dbReference type="NCBI Taxonomy" id="71717"/>
    <lineage>
        <taxon>Eukaryota</taxon>
        <taxon>Fungi</taxon>
        <taxon>Dikarya</taxon>
        <taxon>Basidiomycota</taxon>
        <taxon>Agaricomycotina</taxon>
        <taxon>Agaricomycetes</taxon>
        <taxon>Agaricomycetidae</taxon>
        <taxon>Agaricales</taxon>
        <taxon>Agaricineae</taxon>
        <taxon>Psathyrellaceae</taxon>
        <taxon>Coprinellus</taxon>
    </lineage>
</organism>
<dbReference type="EMBL" id="QPFP01000077">
    <property type="protein sequence ID" value="TEB23535.1"/>
    <property type="molecule type" value="Genomic_DNA"/>
</dbReference>
<feature type="region of interest" description="Disordered" evidence="1">
    <location>
        <begin position="261"/>
        <end position="498"/>
    </location>
</feature>
<feature type="compositionally biased region" description="Basic and acidic residues" evidence="1">
    <location>
        <begin position="445"/>
        <end position="455"/>
    </location>
</feature>
<reference evidence="2 3" key="1">
    <citation type="journal article" date="2019" name="Nat. Ecol. Evol.">
        <title>Megaphylogeny resolves global patterns of mushroom evolution.</title>
        <authorList>
            <person name="Varga T."/>
            <person name="Krizsan K."/>
            <person name="Foldi C."/>
            <person name="Dima B."/>
            <person name="Sanchez-Garcia M."/>
            <person name="Sanchez-Ramirez S."/>
            <person name="Szollosi G.J."/>
            <person name="Szarkandi J.G."/>
            <person name="Papp V."/>
            <person name="Albert L."/>
            <person name="Andreopoulos W."/>
            <person name="Angelini C."/>
            <person name="Antonin V."/>
            <person name="Barry K.W."/>
            <person name="Bougher N.L."/>
            <person name="Buchanan P."/>
            <person name="Buyck B."/>
            <person name="Bense V."/>
            <person name="Catcheside P."/>
            <person name="Chovatia M."/>
            <person name="Cooper J."/>
            <person name="Damon W."/>
            <person name="Desjardin D."/>
            <person name="Finy P."/>
            <person name="Geml J."/>
            <person name="Haridas S."/>
            <person name="Hughes K."/>
            <person name="Justo A."/>
            <person name="Karasinski D."/>
            <person name="Kautmanova I."/>
            <person name="Kiss B."/>
            <person name="Kocsube S."/>
            <person name="Kotiranta H."/>
            <person name="LaButti K.M."/>
            <person name="Lechner B.E."/>
            <person name="Liimatainen K."/>
            <person name="Lipzen A."/>
            <person name="Lukacs Z."/>
            <person name="Mihaltcheva S."/>
            <person name="Morgado L.N."/>
            <person name="Niskanen T."/>
            <person name="Noordeloos M.E."/>
            <person name="Ohm R.A."/>
            <person name="Ortiz-Santana B."/>
            <person name="Ovrebo C."/>
            <person name="Racz N."/>
            <person name="Riley R."/>
            <person name="Savchenko A."/>
            <person name="Shiryaev A."/>
            <person name="Soop K."/>
            <person name="Spirin V."/>
            <person name="Szebenyi C."/>
            <person name="Tomsovsky M."/>
            <person name="Tulloss R.E."/>
            <person name="Uehling J."/>
            <person name="Grigoriev I.V."/>
            <person name="Vagvolgyi C."/>
            <person name="Papp T."/>
            <person name="Martin F.M."/>
            <person name="Miettinen O."/>
            <person name="Hibbett D.S."/>
            <person name="Nagy L.G."/>
        </authorList>
    </citation>
    <scope>NUCLEOTIDE SEQUENCE [LARGE SCALE GENOMIC DNA]</scope>
    <source>
        <strain evidence="2 3">FP101781</strain>
    </source>
</reference>
<dbReference type="Proteomes" id="UP000298030">
    <property type="component" value="Unassembled WGS sequence"/>
</dbReference>
<accession>A0A4Y7SNW5</accession>
<name>A0A4Y7SNW5_COPMI</name>
<proteinExistence type="predicted"/>
<feature type="compositionally biased region" description="Basic and acidic residues" evidence="1">
    <location>
        <begin position="312"/>
        <end position="324"/>
    </location>
</feature>
<feature type="compositionally biased region" description="Gly residues" evidence="1">
    <location>
        <begin position="206"/>
        <end position="220"/>
    </location>
</feature>
<feature type="compositionally biased region" description="Basic and acidic residues" evidence="1">
    <location>
        <begin position="471"/>
        <end position="483"/>
    </location>
</feature>